<dbReference type="PANTHER" id="PTHR48095:SF5">
    <property type="entry name" value="BLL7292 PROTEIN"/>
    <property type="match status" value="1"/>
</dbReference>
<dbReference type="Proteomes" id="UP000245639">
    <property type="component" value="Unassembled WGS sequence"/>
</dbReference>
<dbReference type="InterPro" id="IPR016185">
    <property type="entry name" value="PreATP-grasp_dom_sf"/>
</dbReference>
<dbReference type="Gene3D" id="3.30.470.20">
    <property type="entry name" value="ATP-grasp fold, B domain"/>
    <property type="match status" value="1"/>
</dbReference>
<gene>
    <name evidence="14" type="ORF">C8D89_11781</name>
</gene>
<dbReference type="InterPro" id="IPR011763">
    <property type="entry name" value="COA_CT_C"/>
</dbReference>
<reference evidence="14 15" key="1">
    <citation type="submission" date="2018-04" db="EMBL/GenBank/DDBJ databases">
        <title>Genomic Encyclopedia of Type Strains, Phase IV (KMG-IV): sequencing the most valuable type-strain genomes for metagenomic binning, comparative biology and taxonomic classification.</title>
        <authorList>
            <person name="Goeker M."/>
        </authorList>
    </citation>
    <scope>NUCLEOTIDE SEQUENCE [LARGE SCALE GENOMIC DNA]</scope>
    <source>
        <strain evidence="14 15">DSM 45771</strain>
    </source>
</reference>
<dbReference type="Gene3D" id="2.40.50.100">
    <property type="match status" value="1"/>
</dbReference>
<sequence length="1074" mass="110731">MTRRLLVAHRGEIAVRIAASAAALGREVVAVHPSDDAGCAHVAVADRAVLLPGLGPAAYLDADAVVAAAAESGADAVHPGYGFLSEDAGFARACAGAGLVFVGPSPEVLALFGDKHRAREHARAAGVPVLEATAAPTTPEQARAFAAEHGAVMVKAVAGGGGRGLRAADGPAEAAAAVDLAGAEGGGAAVFVERRPARARHVEVQVAGDGQAVAVLGDRDCSVQRRHQKMIEVAPAPGLDDALRRALHEAARRVVATVGLRGLATVEFLVEPAGDAWFLEVNPRLQVEHTVTEEVCGVDLVAAGLLLADGADLAGAGLDPVPAPRGAAVQARVCTETLAPDGSVRARGGVLERFTPPGGPGVRVDTHGYTGYRVPTRYDSLLAKVVVHDVDPVRACARASRALASFDVAGVATNLGVLQALLAWPGLASGDVDTGAVARHAADLAAATPAQRLPGIERVAIRTLNVSDGPRLTLRGDETTLTAPTAGVVVGVEVGAGEEVVAGATLVVLEAMKMHHPVASEGAGEVVRVAVEVGDEVTEGQVLAVLRPSAAPEAGDATTDEHDPDHVRADLAEVHERHRLLTDDARPEAVARRRGRGRRTTRENLADLLDPDTLVEYGGLVVAAQRARRSLDDLVQRTPADGVVTATGRVDGRRVAVVAYDDTVLAGTQGLLGHHKTDRLLTLALDHRLPLVLYAEGGGGRPGDTDGTAVASLDVATFALMARLSGRVPTVAIAAGYCFAGNAALAGCAELLVGTRDLSLGMGGPAMIEGGGLGRVAPPEVGPAAVHAATGVLDVLVDDEAAATDVARRYLALVTDLRVGAPEPHDQRPLRHAVPPDRLRVYDVRRVLHRLADPGSVLELRADDGVGVVTALARIGGRSVGVLANDPRRLGGAIDGPGADKATRFLALCDARGLPVVSLCDTPGFMVGPDAERTATVRRFGRLFTVGANLRVPVVLVVLRKAYGLGAMAMAGGSVHRPVLGVAWPTGEFGGMGLEGAVGLGYRDELEALSGEDRRRRYDELVARLYERGKGLSTATAFEIDDVVDPADTRDAVLGALDTAGDVLPPRHPVADVW</sequence>
<evidence type="ECO:0000259" key="11">
    <source>
        <dbReference type="PROSITE" id="PS50979"/>
    </source>
</evidence>
<comment type="pathway">
    <text evidence="2">Lipid metabolism; malonyl-CoA biosynthesis; malonyl-CoA from acetyl-CoA: step 1/1.</text>
</comment>
<evidence type="ECO:0000313" key="14">
    <source>
        <dbReference type="EMBL" id="PVZ04628.1"/>
    </source>
</evidence>
<keyword evidence="4" id="KW-0436">Ligase</keyword>
<dbReference type="SUPFAM" id="SSF52440">
    <property type="entry name" value="PreATP-grasp domain"/>
    <property type="match status" value="1"/>
</dbReference>
<dbReference type="InterPro" id="IPR051602">
    <property type="entry name" value="ACC_Biotin_Carboxylase"/>
</dbReference>
<dbReference type="PROSITE" id="PS00867">
    <property type="entry name" value="CPSASE_2"/>
    <property type="match status" value="1"/>
</dbReference>
<dbReference type="EC" id="6.4.1.2" evidence="3"/>
<keyword evidence="5 8" id="KW-0547">Nucleotide-binding</keyword>
<dbReference type="PROSITE" id="PS50980">
    <property type="entry name" value="COA_CT_NTER"/>
    <property type="match status" value="1"/>
</dbReference>
<evidence type="ECO:0000259" key="10">
    <source>
        <dbReference type="PROSITE" id="PS50975"/>
    </source>
</evidence>
<dbReference type="Pfam" id="PF01039">
    <property type="entry name" value="Carboxyl_trans"/>
    <property type="match status" value="1"/>
</dbReference>
<dbReference type="PANTHER" id="PTHR48095">
    <property type="entry name" value="PYRUVATE CARBOXYLASE SUBUNIT A"/>
    <property type="match status" value="1"/>
</dbReference>
<dbReference type="CDD" id="cd06850">
    <property type="entry name" value="biotinyl_domain"/>
    <property type="match status" value="1"/>
</dbReference>
<dbReference type="SMART" id="SM00878">
    <property type="entry name" value="Biotin_carb_C"/>
    <property type="match status" value="1"/>
</dbReference>
<dbReference type="InterPro" id="IPR011053">
    <property type="entry name" value="Single_hybrid_motif"/>
</dbReference>
<feature type="domain" description="CoA carboxyltransferase N-terminal" evidence="12">
    <location>
        <begin position="558"/>
        <end position="827"/>
    </location>
</feature>
<name>A0A2U1EXH5_9PSEU</name>
<evidence type="ECO:0000256" key="8">
    <source>
        <dbReference type="PROSITE-ProRule" id="PRU00409"/>
    </source>
</evidence>
<evidence type="ECO:0000259" key="9">
    <source>
        <dbReference type="PROSITE" id="PS50968"/>
    </source>
</evidence>
<feature type="domain" description="ATP-grasp" evidence="10">
    <location>
        <begin position="119"/>
        <end position="309"/>
    </location>
</feature>
<dbReference type="OrthoDB" id="9803706at2"/>
<dbReference type="Pfam" id="PF00289">
    <property type="entry name" value="Biotin_carb_N"/>
    <property type="match status" value="1"/>
</dbReference>
<evidence type="ECO:0000256" key="5">
    <source>
        <dbReference type="ARBA" id="ARBA00022741"/>
    </source>
</evidence>
<comment type="cofactor">
    <cofactor evidence="1">
        <name>biotin</name>
        <dbReference type="ChEBI" id="CHEBI:57586"/>
    </cofactor>
</comment>
<keyword evidence="6 8" id="KW-0067">ATP-binding</keyword>
<dbReference type="Pfam" id="PF02786">
    <property type="entry name" value="CPSase_L_D2"/>
    <property type="match status" value="1"/>
</dbReference>
<dbReference type="RefSeq" id="WP_116710617.1">
    <property type="nucleotide sequence ID" value="NZ_QEKW01000017.1"/>
</dbReference>
<evidence type="ECO:0000256" key="7">
    <source>
        <dbReference type="ARBA" id="ARBA00023268"/>
    </source>
</evidence>
<accession>A0A2U1EXH5</accession>
<dbReference type="SUPFAM" id="SSF52096">
    <property type="entry name" value="ClpP/crotonase"/>
    <property type="match status" value="2"/>
</dbReference>
<dbReference type="Pfam" id="PF00364">
    <property type="entry name" value="Biotin_lipoyl"/>
    <property type="match status" value="1"/>
</dbReference>
<dbReference type="PROSITE" id="PS50979">
    <property type="entry name" value="BC"/>
    <property type="match status" value="1"/>
</dbReference>
<dbReference type="GO" id="GO:2001295">
    <property type="term" value="P:malonyl-CoA biosynthetic process"/>
    <property type="evidence" value="ECO:0007669"/>
    <property type="project" value="UniProtKB-UniPathway"/>
</dbReference>
<evidence type="ECO:0000256" key="2">
    <source>
        <dbReference type="ARBA" id="ARBA00004956"/>
    </source>
</evidence>
<feature type="domain" description="Lipoyl-binding" evidence="9">
    <location>
        <begin position="472"/>
        <end position="547"/>
    </location>
</feature>
<comment type="caution">
    <text evidence="14">The sequence shown here is derived from an EMBL/GenBank/DDBJ whole genome shotgun (WGS) entry which is preliminary data.</text>
</comment>
<dbReference type="Pfam" id="PF02785">
    <property type="entry name" value="Biotin_carb_C"/>
    <property type="match status" value="1"/>
</dbReference>
<dbReference type="InterPro" id="IPR005482">
    <property type="entry name" value="Biotin_COase_C"/>
</dbReference>
<dbReference type="InterPro" id="IPR034733">
    <property type="entry name" value="AcCoA_carboxyl_beta"/>
</dbReference>
<dbReference type="GO" id="GO:0046872">
    <property type="term" value="F:metal ion binding"/>
    <property type="evidence" value="ECO:0007669"/>
    <property type="project" value="InterPro"/>
</dbReference>
<protein>
    <recommendedName>
        <fullName evidence="3">acetyl-CoA carboxylase</fullName>
        <ecNumber evidence="3">6.4.1.2</ecNumber>
    </recommendedName>
</protein>
<dbReference type="InterPro" id="IPR005479">
    <property type="entry name" value="CPAse_ATP-bd"/>
</dbReference>
<dbReference type="SUPFAM" id="SSF51246">
    <property type="entry name" value="Rudiment single hybrid motif"/>
    <property type="match status" value="1"/>
</dbReference>
<dbReference type="SUPFAM" id="SSF51230">
    <property type="entry name" value="Single hybrid motif"/>
    <property type="match status" value="1"/>
</dbReference>
<dbReference type="PROSITE" id="PS50975">
    <property type="entry name" value="ATP_GRASP"/>
    <property type="match status" value="1"/>
</dbReference>
<dbReference type="GO" id="GO:0003989">
    <property type="term" value="F:acetyl-CoA carboxylase activity"/>
    <property type="evidence" value="ECO:0007669"/>
    <property type="project" value="UniProtKB-EC"/>
</dbReference>
<evidence type="ECO:0000259" key="12">
    <source>
        <dbReference type="PROSITE" id="PS50980"/>
    </source>
</evidence>
<dbReference type="InterPro" id="IPR000089">
    <property type="entry name" value="Biotin_lipoyl"/>
</dbReference>
<evidence type="ECO:0000256" key="4">
    <source>
        <dbReference type="ARBA" id="ARBA00022598"/>
    </source>
</evidence>
<dbReference type="Gene3D" id="3.90.226.10">
    <property type="entry name" value="2-enoyl-CoA Hydratase, Chain A, domain 1"/>
    <property type="match status" value="2"/>
</dbReference>
<evidence type="ECO:0000256" key="1">
    <source>
        <dbReference type="ARBA" id="ARBA00001953"/>
    </source>
</evidence>
<feature type="domain" description="CoA carboxyltransferase C-terminal" evidence="13">
    <location>
        <begin position="825"/>
        <end position="1059"/>
    </location>
</feature>
<dbReference type="InterPro" id="IPR011054">
    <property type="entry name" value="Rudment_hybrid_motif"/>
</dbReference>
<evidence type="ECO:0000256" key="3">
    <source>
        <dbReference type="ARBA" id="ARBA00013058"/>
    </source>
</evidence>
<evidence type="ECO:0000259" key="13">
    <source>
        <dbReference type="PROSITE" id="PS50989"/>
    </source>
</evidence>
<evidence type="ECO:0000256" key="6">
    <source>
        <dbReference type="ARBA" id="ARBA00022840"/>
    </source>
</evidence>
<keyword evidence="15" id="KW-1185">Reference proteome</keyword>
<dbReference type="UniPathway" id="UPA00655">
    <property type="reaction ID" value="UER00711"/>
</dbReference>
<dbReference type="GO" id="GO:0005524">
    <property type="term" value="F:ATP binding"/>
    <property type="evidence" value="ECO:0007669"/>
    <property type="project" value="UniProtKB-UniRule"/>
</dbReference>
<dbReference type="AlphaFoldDB" id="A0A2U1EXH5"/>
<keyword evidence="7" id="KW-0511">Multifunctional enzyme</keyword>
<dbReference type="InterPro" id="IPR011761">
    <property type="entry name" value="ATP-grasp"/>
</dbReference>
<dbReference type="SUPFAM" id="SSF56059">
    <property type="entry name" value="Glutathione synthetase ATP-binding domain-like"/>
    <property type="match status" value="1"/>
</dbReference>
<dbReference type="InterPro" id="IPR011762">
    <property type="entry name" value="COA_CT_N"/>
</dbReference>
<evidence type="ECO:0000313" key="15">
    <source>
        <dbReference type="Proteomes" id="UP000245639"/>
    </source>
</evidence>
<dbReference type="InterPro" id="IPR011764">
    <property type="entry name" value="Biotin_carboxylation_dom"/>
</dbReference>
<dbReference type="PROSITE" id="PS50989">
    <property type="entry name" value="COA_CT_CTER"/>
    <property type="match status" value="1"/>
</dbReference>
<feature type="domain" description="Biotin carboxylation" evidence="11">
    <location>
        <begin position="1"/>
        <end position="442"/>
    </location>
</feature>
<organism evidence="14 15">
    <name type="scientific">Actinomycetospora cinnamomea</name>
    <dbReference type="NCBI Taxonomy" id="663609"/>
    <lineage>
        <taxon>Bacteria</taxon>
        <taxon>Bacillati</taxon>
        <taxon>Actinomycetota</taxon>
        <taxon>Actinomycetes</taxon>
        <taxon>Pseudonocardiales</taxon>
        <taxon>Pseudonocardiaceae</taxon>
        <taxon>Actinomycetospora</taxon>
    </lineage>
</organism>
<dbReference type="PROSITE" id="PS50968">
    <property type="entry name" value="BIOTINYL_LIPOYL"/>
    <property type="match status" value="1"/>
</dbReference>
<proteinExistence type="predicted"/>
<dbReference type="EMBL" id="QEKW01000017">
    <property type="protein sequence ID" value="PVZ04628.1"/>
    <property type="molecule type" value="Genomic_DNA"/>
</dbReference>
<dbReference type="InterPro" id="IPR005481">
    <property type="entry name" value="BC-like_N"/>
</dbReference>
<dbReference type="InterPro" id="IPR029045">
    <property type="entry name" value="ClpP/crotonase-like_dom_sf"/>
</dbReference>